<organism evidence="2 3">
    <name type="scientific">Candidatus Collierbacteria bacterium RIFCSPHIGHO2_01_FULL_50_25</name>
    <dbReference type="NCBI Taxonomy" id="1817722"/>
    <lineage>
        <taxon>Bacteria</taxon>
        <taxon>Candidatus Collieribacteriota</taxon>
    </lineage>
</organism>
<gene>
    <name evidence="2" type="ORF">A2703_02165</name>
</gene>
<protein>
    <recommendedName>
        <fullName evidence="4">Membrane protein 6-pyruvoyl-tetrahydropterin synthase-related domain-containing protein</fullName>
    </recommendedName>
</protein>
<comment type="caution">
    <text evidence="2">The sequence shown here is derived from an EMBL/GenBank/DDBJ whole genome shotgun (WGS) entry which is preliminary data.</text>
</comment>
<dbReference type="STRING" id="1817722.A2703_02165"/>
<evidence type="ECO:0008006" key="4">
    <source>
        <dbReference type="Google" id="ProtNLM"/>
    </source>
</evidence>
<feature type="transmembrane region" description="Helical" evidence="1">
    <location>
        <begin position="320"/>
        <end position="340"/>
    </location>
</feature>
<feature type="transmembrane region" description="Helical" evidence="1">
    <location>
        <begin position="151"/>
        <end position="169"/>
    </location>
</feature>
<sequence>MLSRIVKFILSAKWYLLVIVLTIPTFTSLLRPGFFPMHDDLQAMRVYQMELCLRDGQFPCRWVPDMGYQYGYPQFTYYGPLPYYVMTAGRLLLHLPLFDAVKLGFILPLILGNLSMFLLAASLFGPLGGLLSALAYAYAPYRASDLFSRGAMGETWAFVFLPLILYAVLQLFKKPTLKKSALLGTSFALLLVTHNISTLIFTPMVAVIALVLLVQSKQKAKFVKYGLIGLLWAALMAGSFFLPVLFEKGFAHTESLILGYFNYLAHFVSLKQLFVSTFWGYGSSEIGPTDDLSFFLGPVQLFLLVISLAVLFLNFMRRNLNLSALIVFLSAIFLLISLFMSHEKSTFIWKMIPLLVYLQFPWRFLVTANLFLCLIAGYFIYYLKGRAAKIILITFSFLLIFMNVSYFSPREWFNITIFEKFSGLSWDRQLTISIFDYLPIYAKFPPGKPAPVYPYLDHGSLSVLDFRHRTFSFDFTTKTQENAILTLPQFDFPGWSVRLDGKVVSHNHDNELGLITLALPAGEHRIRAVLRHTPVRLLGDVLTLVFLPLALIVLVKKEKHHV</sequence>
<dbReference type="Proteomes" id="UP000177979">
    <property type="component" value="Unassembled WGS sequence"/>
</dbReference>
<feature type="transmembrane region" description="Helical" evidence="1">
    <location>
        <begin position="258"/>
        <end position="281"/>
    </location>
</feature>
<keyword evidence="1" id="KW-0812">Transmembrane</keyword>
<evidence type="ECO:0000313" key="3">
    <source>
        <dbReference type="Proteomes" id="UP000177979"/>
    </source>
</evidence>
<dbReference type="EMBL" id="MFAG01000028">
    <property type="protein sequence ID" value="OGD71566.1"/>
    <property type="molecule type" value="Genomic_DNA"/>
</dbReference>
<dbReference type="AlphaFoldDB" id="A0A1F5EWB2"/>
<feature type="transmembrane region" description="Helical" evidence="1">
    <location>
        <begin position="225"/>
        <end position="246"/>
    </location>
</feature>
<feature type="transmembrane region" description="Helical" evidence="1">
    <location>
        <begin position="12"/>
        <end position="30"/>
    </location>
</feature>
<name>A0A1F5EWB2_9BACT</name>
<feature type="transmembrane region" description="Helical" evidence="1">
    <location>
        <begin position="390"/>
        <end position="408"/>
    </location>
</feature>
<proteinExistence type="predicted"/>
<evidence type="ECO:0000256" key="1">
    <source>
        <dbReference type="SAM" id="Phobius"/>
    </source>
</evidence>
<feature type="transmembrane region" description="Helical" evidence="1">
    <location>
        <begin position="181"/>
        <end position="213"/>
    </location>
</feature>
<feature type="transmembrane region" description="Helical" evidence="1">
    <location>
        <begin position="537"/>
        <end position="555"/>
    </location>
</feature>
<keyword evidence="1" id="KW-0472">Membrane</keyword>
<reference evidence="2 3" key="1">
    <citation type="journal article" date="2016" name="Nat. Commun.">
        <title>Thousands of microbial genomes shed light on interconnected biogeochemical processes in an aquifer system.</title>
        <authorList>
            <person name="Anantharaman K."/>
            <person name="Brown C.T."/>
            <person name="Hug L.A."/>
            <person name="Sharon I."/>
            <person name="Castelle C.J."/>
            <person name="Probst A.J."/>
            <person name="Thomas B.C."/>
            <person name="Singh A."/>
            <person name="Wilkins M.J."/>
            <person name="Karaoz U."/>
            <person name="Brodie E.L."/>
            <person name="Williams K.H."/>
            <person name="Hubbard S.S."/>
            <person name="Banfield J.F."/>
        </authorList>
    </citation>
    <scope>NUCLEOTIDE SEQUENCE [LARGE SCALE GENOMIC DNA]</scope>
</reference>
<feature type="transmembrane region" description="Helical" evidence="1">
    <location>
        <begin position="293"/>
        <end position="313"/>
    </location>
</feature>
<keyword evidence="1" id="KW-1133">Transmembrane helix</keyword>
<accession>A0A1F5EWB2</accession>
<evidence type="ECO:0000313" key="2">
    <source>
        <dbReference type="EMBL" id="OGD71566.1"/>
    </source>
</evidence>
<feature type="transmembrane region" description="Helical" evidence="1">
    <location>
        <begin position="360"/>
        <end position="383"/>
    </location>
</feature>